<protein>
    <recommendedName>
        <fullName evidence="10">G-protein coupled receptors family 1 profile domain-containing protein</fullName>
    </recommendedName>
</protein>
<evidence type="ECO:0000256" key="6">
    <source>
        <dbReference type="ARBA" id="ARBA00023136"/>
    </source>
</evidence>
<dbReference type="InterPro" id="IPR000276">
    <property type="entry name" value="GPCR_Rhodpsn"/>
</dbReference>
<evidence type="ECO:0000259" key="10">
    <source>
        <dbReference type="PROSITE" id="PS50262"/>
    </source>
</evidence>
<evidence type="ECO:0000256" key="8">
    <source>
        <dbReference type="ARBA" id="ARBA00023224"/>
    </source>
</evidence>
<dbReference type="OrthoDB" id="10254436at2759"/>
<evidence type="ECO:0000256" key="3">
    <source>
        <dbReference type="ARBA" id="ARBA00022692"/>
    </source>
</evidence>
<keyword evidence="3 9" id="KW-0812">Transmembrane</keyword>
<feature type="transmembrane region" description="Helical" evidence="9">
    <location>
        <begin position="182"/>
        <end position="202"/>
    </location>
</feature>
<gene>
    <name evidence="11" type="ORF">pdam_00020156</name>
</gene>
<keyword evidence="8" id="KW-0807">Transducer</keyword>
<sequence length="607" mass="68604">MIINKKVRLKPWWLRWVLFGRNLFLITPRIMVTTNLTGDGTQTFIELLCSPSLVGKLQLQLISFLAAVSILLSITAFLGNSLILFALHKESSLHPPSKLLYRCLATTDLLVGLVSQPLWATYLLSLVHEHWSLCRYARDAGFFTVNLLCSMSLCTMTTISVDRVLALILGLRYRQTVNLRRTSITVAYMWILCLAATLCLIFDHRITIWYSLIGIPSCLVVSVASYTYIFCTLNQHHAQVQDHVQQQPSQPNVLNIARYRKAVHSALWVQLALVVCCLPYGTVIIVITKSKTYSSHLIAISGIAGTLVCFNSTLNPFLYCWRISEVRQAVKQSIRQILCCPWRCVIIVILSITTLFGNSVILITIWKTSSLHSASNILLSSLAVSDLAIGLVVQPLFIVYLLAPLGSELLHVLSIFLSTPSLMIITAIGVDRLLALQFHLRYIQVVTPLRVKSVVSFIWLLSAAIASSKLWAGYFFNLIPPATFLCLLVANFFVYSKIYCVVRRHRRQIQQQQQLQQRSNDNVYRILRLKKSALKTFLLCIILLLCYLPYSVYTHLQMLRAVDSISASVLITTVTLVFLNSTLNPLIYCWRDGQIRAAVKQLFYSLI</sequence>
<feature type="transmembrane region" description="Helical" evidence="9">
    <location>
        <begin position="61"/>
        <end position="87"/>
    </location>
</feature>
<evidence type="ECO:0000313" key="11">
    <source>
        <dbReference type="EMBL" id="RMX43281.1"/>
    </source>
</evidence>
<evidence type="ECO:0000256" key="1">
    <source>
        <dbReference type="ARBA" id="ARBA00004651"/>
    </source>
</evidence>
<evidence type="ECO:0000256" key="5">
    <source>
        <dbReference type="ARBA" id="ARBA00023040"/>
    </source>
</evidence>
<dbReference type="InterPro" id="IPR017452">
    <property type="entry name" value="GPCR_Rhodpsn_7TM"/>
</dbReference>
<keyword evidence="5" id="KW-0297">G-protein coupled receptor</keyword>
<dbReference type="SUPFAM" id="SSF81321">
    <property type="entry name" value="Family A G protein-coupled receptor-like"/>
    <property type="match status" value="2"/>
</dbReference>
<dbReference type="CDD" id="cd00637">
    <property type="entry name" value="7tm_classA_rhodopsin-like"/>
    <property type="match status" value="1"/>
</dbReference>
<dbReference type="InterPro" id="IPR050569">
    <property type="entry name" value="TAAR"/>
</dbReference>
<keyword evidence="6 9" id="KW-0472">Membrane</keyword>
<keyword evidence="7" id="KW-0675">Receptor</keyword>
<evidence type="ECO:0000256" key="2">
    <source>
        <dbReference type="ARBA" id="ARBA00022475"/>
    </source>
</evidence>
<feature type="transmembrane region" description="Helical" evidence="9">
    <location>
        <begin position="565"/>
        <end position="590"/>
    </location>
</feature>
<reference evidence="11 12" key="1">
    <citation type="journal article" date="2018" name="Sci. Rep.">
        <title>Comparative analysis of the Pocillopora damicornis genome highlights role of immune system in coral evolution.</title>
        <authorList>
            <person name="Cunning R."/>
            <person name="Bay R.A."/>
            <person name="Gillette P."/>
            <person name="Baker A.C."/>
            <person name="Traylor-Knowles N."/>
        </authorList>
    </citation>
    <scope>NUCLEOTIDE SEQUENCE [LARGE SCALE GENOMIC DNA]</scope>
    <source>
        <strain evidence="11">RSMAS</strain>
        <tissue evidence="11">Whole animal</tissue>
    </source>
</reference>
<feature type="transmembrane region" description="Helical" evidence="9">
    <location>
        <begin position="208"/>
        <end position="229"/>
    </location>
</feature>
<dbReference type="AlphaFoldDB" id="A0A3M6TPL8"/>
<feature type="transmembrane region" description="Helical" evidence="9">
    <location>
        <begin position="345"/>
        <end position="366"/>
    </location>
</feature>
<dbReference type="GO" id="GO:0005886">
    <property type="term" value="C:plasma membrane"/>
    <property type="evidence" value="ECO:0007669"/>
    <property type="project" value="UniProtKB-SubCell"/>
</dbReference>
<feature type="transmembrane region" description="Helical" evidence="9">
    <location>
        <begin position="378"/>
        <end position="403"/>
    </location>
</feature>
<dbReference type="EMBL" id="RCHS01003228">
    <property type="protein sequence ID" value="RMX43281.1"/>
    <property type="molecule type" value="Genomic_DNA"/>
</dbReference>
<dbReference type="PANTHER" id="PTHR24249">
    <property type="entry name" value="HISTAMINE RECEPTOR-RELATED G-PROTEIN COUPLED RECEPTOR"/>
    <property type="match status" value="1"/>
</dbReference>
<accession>A0A3M6TPL8</accession>
<dbReference type="SMART" id="SM01381">
    <property type="entry name" value="7TM_GPCR_Srsx"/>
    <property type="match status" value="1"/>
</dbReference>
<evidence type="ECO:0000256" key="4">
    <source>
        <dbReference type="ARBA" id="ARBA00022989"/>
    </source>
</evidence>
<keyword evidence="12" id="KW-1185">Reference proteome</keyword>
<comment type="subcellular location">
    <subcellularLocation>
        <location evidence="1">Cell membrane</location>
        <topology evidence="1">Multi-pass membrane protein</topology>
    </subcellularLocation>
</comment>
<dbReference type="PROSITE" id="PS50262">
    <property type="entry name" value="G_PROTEIN_RECEP_F1_2"/>
    <property type="match status" value="2"/>
</dbReference>
<comment type="caution">
    <text evidence="11">The sequence shown here is derived from an EMBL/GenBank/DDBJ whole genome shotgun (WGS) entry which is preliminary data.</text>
</comment>
<evidence type="ECO:0000256" key="7">
    <source>
        <dbReference type="ARBA" id="ARBA00023170"/>
    </source>
</evidence>
<dbReference type="PANTHER" id="PTHR24249:SF372">
    <property type="entry name" value="G-PROTEIN COUPLED RECEPTORS FAMILY 1 PROFILE DOMAIN-CONTAINING PROTEIN"/>
    <property type="match status" value="1"/>
</dbReference>
<feature type="transmembrane region" description="Helical" evidence="9">
    <location>
        <begin position="533"/>
        <end position="553"/>
    </location>
</feature>
<organism evidence="11 12">
    <name type="scientific">Pocillopora damicornis</name>
    <name type="common">Cauliflower coral</name>
    <name type="synonym">Millepora damicornis</name>
    <dbReference type="NCBI Taxonomy" id="46731"/>
    <lineage>
        <taxon>Eukaryota</taxon>
        <taxon>Metazoa</taxon>
        <taxon>Cnidaria</taxon>
        <taxon>Anthozoa</taxon>
        <taxon>Hexacorallia</taxon>
        <taxon>Scleractinia</taxon>
        <taxon>Astrocoeniina</taxon>
        <taxon>Pocilloporidae</taxon>
        <taxon>Pocillopora</taxon>
    </lineage>
</organism>
<name>A0A3M6TPL8_POCDA</name>
<dbReference type="GO" id="GO:0004930">
    <property type="term" value="F:G protein-coupled receptor activity"/>
    <property type="evidence" value="ECO:0007669"/>
    <property type="project" value="UniProtKB-KW"/>
</dbReference>
<feature type="domain" description="G-protein coupled receptors family 1 profile" evidence="10">
    <location>
        <begin position="357"/>
        <end position="588"/>
    </location>
</feature>
<feature type="transmembrane region" description="Helical" evidence="9">
    <location>
        <begin position="266"/>
        <end position="287"/>
    </location>
</feature>
<dbReference type="PRINTS" id="PR00237">
    <property type="entry name" value="GPCRRHODOPSN"/>
</dbReference>
<feature type="transmembrane region" description="Helical" evidence="9">
    <location>
        <begin position="409"/>
        <end position="434"/>
    </location>
</feature>
<keyword evidence="4 9" id="KW-1133">Transmembrane helix</keyword>
<dbReference type="Pfam" id="PF00001">
    <property type="entry name" value="7tm_1"/>
    <property type="match status" value="3"/>
</dbReference>
<evidence type="ECO:0000313" key="12">
    <source>
        <dbReference type="Proteomes" id="UP000275408"/>
    </source>
</evidence>
<feature type="domain" description="G-protein coupled receptors family 1 profile" evidence="10">
    <location>
        <begin position="79"/>
        <end position="319"/>
    </location>
</feature>
<keyword evidence="2" id="KW-1003">Cell membrane</keyword>
<feature type="transmembrane region" description="Helical" evidence="9">
    <location>
        <begin position="482"/>
        <end position="502"/>
    </location>
</feature>
<dbReference type="Proteomes" id="UP000275408">
    <property type="component" value="Unassembled WGS sequence"/>
</dbReference>
<proteinExistence type="predicted"/>
<dbReference type="Gene3D" id="1.20.1070.10">
    <property type="entry name" value="Rhodopsin 7-helix transmembrane proteins"/>
    <property type="match status" value="2"/>
</dbReference>
<evidence type="ECO:0000256" key="9">
    <source>
        <dbReference type="SAM" id="Phobius"/>
    </source>
</evidence>
<feature type="transmembrane region" description="Helical" evidence="9">
    <location>
        <begin position="99"/>
        <end position="120"/>
    </location>
</feature>